<protein>
    <submittedName>
        <fullName evidence="2">Uncharacterized protein (TIGR02001 family)</fullName>
    </submittedName>
</protein>
<keyword evidence="1" id="KW-0732">Signal</keyword>
<evidence type="ECO:0000313" key="2">
    <source>
        <dbReference type="EMBL" id="MCP1674480.1"/>
    </source>
</evidence>
<dbReference type="Proteomes" id="UP001205843">
    <property type="component" value="Unassembled WGS sequence"/>
</dbReference>
<dbReference type="Pfam" id="PF09694">
    <property type="entry name" value="Gcw_chp"/>
    <property type="match status" value="1"/>
</dbReference>
<organism evidence="2 3">
    <name type="scientific">Natronocella acetinitrilica</name>
    <dbReference type="NCBI Taxonomy" id="414046"/>
    <lineage>
        <taxon>Bacteria</taxon>
        <taxon>Pseudomonadati</taxon>
        <taxon>Pseudomonadota</taxon>
        <taxon>Gammaproteobacteria</taxon>
        <taxon>Chromatiales</taxon>
        <taxon>Ectothiorhodospiraceae</taxon>
        <taxon>Natronocella</taxon>
    </lineage>
</organism>
<keyword evidence="3" id="KW-1185">Reference proteome</keyword>
<dbReference type="RefSeq" id="WP_253476499.1">
    <property type="nucleotide sequence ID" value="NZ_JALJXV010000003.1"/>
</dbReference>
<dbReference type="NCBIfam" id="TIGR02001">
    <property type="entry name" value="gcw_chp"/>
    <property type="match status" value="1"/>
</dbReference>
<name>A0AAE3KAL4_9GAMM</name>
<feature type="signal peptide" evidence="1">
    <location>
        <begin position="1"/>
        <end position="23"/>
    </location>
</feature>
<comment type="caution">
    <text evidence="2">The sequence shown here is derived from an EMBL/GenBank/DDBJ whole genome shotgun (WGS) entry which is preliminary data.</text>
</comment>
<accession>A0AAE3KAL4</accession>
<reference evidence="2" key="1">
    <citation type="submission" date="2022-03" db="EMBL/GenBank/DDBJ databases">
        <title>Genomic Encyclopedia of Type Strains, Phase III (KMG-III): the genomes of soil and plant-associated and newly described type strains.</title>
        <authorList>
            <person name="Whitman W."/>
        </authorList>
    </citation>
    <scope>NUCLEOTIDE SEQUENCE</scope>
    <source>
        <strain evidence="2">ANL 6-2</strain>
    </source>
</reference>
<sequence length="230" mass="23757">MMTKPAIALAAALALASCQPAFADTYLGAGLRWSGELTLASNDTHWGESTTGGRPALSGGLRLDHDSGAYLGNRNVSLRNTDGQYLEMAFYGGYRAPLGEAIALDLGLIQSRYPGAPARGSQTAAYAGLVYAAIGWRAGARIESEVSRGRYTELLLHGDYALGLDSYVFAELGAASLDSSDPRNGRGFGALGVGHALAGLDLRLGYHASTLSRGKGGGSGQVVGSIGARF</sequence>
<evidence type="ECO:0000256" key="1">
    <source>
        <dbReference type="SAM" id="SignalP"/>
    </source>
</evidence>
<evidence type="ECO:0000313" key="3">
    <source>
        <dbReference type="Proteomes" id="UP001205843"/>
    </source>
</evidence>
<dbReference type="EMBL" id="JALJXV010000003">
    <property type="protein sequence ID" value="MCP1674480.1"/>
    <property type="molecule type" value="Genomic_DNA"/>
</dbReference>
<feature type="chain" id="PRO_5041941528" evidence="1">
    <location>
        <begin position="24"/>
        <end position="230"/>
    </location>
</feature>
<dbReference type="InterPro" id="IPR010239">
    <property type="entry name" value="CHP02001"/>
</dbReference>
<dbReference type="AlphaFoldDB" id="A0AAE3KAL4"/>
<proteinExistence type="predicted"/>
<gene>
    <name evidence="2" type="ORF">J2T57_001582</name>
</gene>
<dbReference type="PROSITE" id="PS51257">
    <property type="entry name" value="PROKAR_LIPOPROTEIN"/>
    <property type="match status" value="1"/>
</dbReference>